<dbReference type="Pfam" id="PF00534">
    <property type="entry name" value="Glycos_transf_1"/>
    <property type="match status" value="1"/>
</dbReference>
<sequence length="407" mass="47044">MKKHILIVSQYFYPENFRVNDLAVELYNRGYEVTVLTGIPNYPKGSFFDGYGIFKKRKENYHNVNIVRIPIVSRGSCKLRLALNYLSFVVTGYIWRIFTRLKPDYVFIYEVSPMTQALPAVSFAKKRKIPCYIYVTDLWPESVEVVLGLKNKLVLKYLNKMVDYIYKNCDKVLTSSNSFIKKIASRDNSYNDKLIFWPQYAEEFYSKIESRNQEIYQKYFKGDDCFKIIFAGNVGEAQNLGLLVDVAKKLKSNKIDTIKFYIVGDGRYKEELVKKIKVESVEGCFKFIERQPAEDIKYFMFESDVALISLSKSEIFSMTIPAKTQSCLACGIPILVSADGEIQNVVKEANAGLCSDANDNQGLYNNIVEISNYDKIRLSRMAENALKYSVEKFNKNKLMEELDDLFK</sequence>
<evidence type="ECO:0000259" key="1">
    <source>
        <dbReference type="Pfam" id="PF00534"/>
    </source>
</evidence>
<dbReference type="CDD" id="cd03794">
    <property type="entry name" value="GT4_WbuB-like"/>
    <property type="match status" value="1"/>
</dbReference>
<organism evidence="3 4">
    <name type="scientific">Allofrancisella inopinata</name>
    <dbReference type="NCBI Taxonomy" id="1085647"/>
    <lineage>
        <taxon>Bacteria</taxon>
        <taxon>Pseudomonadati</taxon>
        <taxon>Pseudomonadota</taxon>
        <taxon>Gammaproteobacteria</taxon>
        <taxon>Thiotrichales</taxon>
        <taxon>Francisellaceae</taxon>
        <taxon>Allofrancisella</taxon>
    </lineage>
</organism>
<keyword evidence="4" id="KW-1185">Reference proteome</keyword>
<feature type="domain" description="Glycosyltransferase subfamily 4-like N-terminal" evidence="2">
    <location>
        <begin position="19"/>
        <end position="195"/>
    </location>
</feature>
<dbReference type="SUPFAM" id="SSF53756">
    <property type="entry name" value="UDP-Glycosyltransferase/glycogen phosphorylase"/>
    <property type="match status" value="1"/>
</dbReference>
<gene>
    <name evidence="3" type="ORF">E4K63_02180</name>
</gene>
<dbReference type="KEGG" id="aii:E4K63_02180"/>
<evidence type="ECO:0000313" key="4">
    <source>
        <dbReference type="Proteomes" id="UP000502004"/>
    </source>
</evidence>
<dbReference type="RefSeq" id="WP_133941607.1">
    <property type="nucleotide sequence ID" value="NZ_CP038241.1"/>
</dbReference>
<protein>
    <submittedName>
        <fullName evidence="3">Glycosyltransferase WbuB</fullName>
    </submittedName>
</protein>
<name>A0AAE7CQB5_9GAMM</name>
<accession>A0AAE7CQB5</accession>
<evidence type="ECO:0000259" key="2">
    <source>
        <dbReference type="Pfam" id="PF13439"/>
    </source>
</evidence>
<dbReference type="EMBL" id="CP038241">
    <property type="protein sequence ID" value="QIV95700.1"/>
    <property type="molecule type" value="Genomic_DNA"/>
</dbReference>
<dbReference type="Pfam" id="PF13439">
    <property type="entry name" value="Glyco_transf_4"/>
    <property type="match status" value="1"/>
</dbReference>
<dbReference type="InterPro" id="IPR028098">
    <property type="entry name" value="Glyco_trans_4-like_N"/>
</dbReference>
<dbReference type="Proteomes" id="UP000502004">
    <property type="component" value="Chromosome"/>
</dbReference>
<dbReference type="InterPro" id="IPR001296">
    <property type="entry name" value="Glyco_trans_1"/>
</dbReference>
<dbReference type="PANTHER" id="PTHR45947:SF3">
    <property type="entry name" value="SULFOQUINOVOSYL TRANSFERASE SQD2"/>
    <property type="match status" value="1"/>
</dbReference>
<reference evidence="3 4" key="1">
    <citation type="submission" date="2019-03" db="EMBL/GenBank/DDBJ databases">
        <title>Complete Genome Sequence of Allofrancisella inopinata Strain SYSU YG23 Isolated from Water-Cooling Systems in China.</title>
        <authorList>
            <person name="Ohrman C."/>
            <person name="Uneklint I."/>
            <person name="Sjodin A."/>
        </authorList>
    </citation>
    <scope>NUCLEOTIDE SEQUENCE [LARGE SCALE GENOMIC DNA]</scope>
    <source>
        <strain evidence="3 4">SYSU YG23</strain>
    </source>
</reference>
<feature type="domain" description="Glycosyl transferase family 1" evidence="1">
    <location>
        <begin position="214"/>
        <end position="386"/>
    </location>
</feature>
<dbReference type="InterPro" id="IPR050194">
    <property type="entry name" value="Glycosyltransferase_grp1"/>
</dbReference>
<dbReference type="GO" id="GO:0016758">
    <property type="term" value="F:hexosyltransferase activity"/>
    <property type="evidence" value="ECO:0007669"/>
    <property type="project" value="TreeGrafter"/>
</dbReference>
<dbReference type="AlphaFoldDB" id="A0AAE7CQB5"/>
<dbReference type="Gene3D" id="3.40.50.2000">
    <property type="entry name" value="Glycogen Phosphorylase B"/>
    <property type="match status" value="2"/>
</dbReference>
<proteinExistence type="predicted"/>
<evidence type="ECO:0000313" key="3">
    <source>
        <dbReference type="EMBL" id="QIV95700.1"/>
    </source>
</evidence>
<dbReference type="PANTHER" id="PTHR45947">
    <property type="entry name" value="SULFOQUINOVOSYL TRANSFERASE SQD2"/>
    <property type="match status" value="1"/>
</dbReference>